<keyword evidence="3 4" id="KW-0285">Flavoprotein</keyword>
<organism evidence="8 9">
    <name type="scientific">Flavimaribacter sediminis</name>
    <dbReference type="NCBI Taxonomy" id="2865987"/>
    <lineage>
        <taxon>Bacteria</taxon>
        <taxon>Pseudomonadati</taxon>
        <taxon>Pseudomonadota</taxon>
        <taxon>Alphaproteobacteria</taxon>
        <taxon>Hyphomicrobiales</taxon>
        <taxon>Rhizobiaceae</taxon>
        <taxon>Flavimaribacter</taxon>
    </lineage>
</organism>
<dbReference type="GO" id="GO:0004633">
    <property type="term" value="F:phosphopantothenoylcysteine decarboxylase activity"/>
    <property type="evidence" value="ECO:0007669"/>
    <property type="project" value="UniProtKB-UniRule"/>
</dbReference>
<reference evidence="8" key="1">
    <citation type="submission" date="2021-08" db="EMBL/GenBank/DDBJ databases">
        <title>Hoeflea bacterium WL0058 sp. nov., isolated from the sediment.</title>
        <authorList>
            <person name="Wang L."/>
            <person name="Zhang D."/>
        </authorList>
    </citation>
    <scope>NUCLEOTIDE SEQUENCE</scope>
    <source>
        <strain evidence="8">WL0058</strain>
    </source>
</reference>
<dbReference type="SUPFAM" id="SSF102645">
    <property type="entry name" value="CoaB-like"/>
    <property type="match status" value="1"/>
</dbReference>
<dbReference type="EMBL" id="JAICBX010000002">
    <property type="protein sequence ID" value="MBW8637991.1"/>
    <property type="molecule type" value="Genomic_DNA"/>
</dbReference>
<dbReference type="InterPro" id="IPR035929">
    <property type="entry name" value="CoaB-like_sf"/>
</dbReference>
<sequence>MASITIRNLDEATKQDLRERAARNGRSMEEEVRHLIRASGEADMATPQTEASVTPASTASGALAGKRILLVMTGGVAVYKSLDLIRRLRERGAAVRPVMTKAAQEFVTSLAVGALAADKVFTDLFSREDEHDVGHIRLARECDMILIAPATADFLGKMALGLADDLASAITLAARAPVLAAPAMNPAMWSNPAVRRNVDVLKQDGVAFIGPMRGEMAESGEAGTGRMAEPLEIAAACERLLDDRPKPLAGKTAIVTSGPTHEPIDPVRYIANRSSGKQGHAIAAALAELGAAVNLVSGPVAIPDPVGVETTHVESARDMLDAVTKSLPADIAVMVAAVADWRVDGQSDQKIKKAPGESPPPLLLTENPDILKTVGHHDKRPKLVVGFAAETQNLEDNARGKLERKGADWIVANDVSPETGIMGGDRNRVRIVSHDGVEDWEDMDKQAVARRLAQKIATAVDASR</sequence>
<dbReference type="InterPro" id="IPR053853">
    <property type="entry name" value="FitA-like_RHH"/>
</dbReference>
<protein>
    <recommendedName>
        <fullName evidence="3">Coenzyme A biosynthesis bifunctional protein CoaBC</fullName>
    </recommendedName>
    <alternativeName>
        <fullName evidence="3">DNA/pantothenate metabolism flavoprotein</fullName>
    </alternativeName>
    <alternativeName>
        <fullName evidence="3">Phosphopantothenoylcysteine synthetase/decarboxylase</fullName>
        <shortName evidence="3">PPCS-PPCDC</shortName>
    </alternativeName>
    <domain>
        <recommendedName>
            <fullName evidence="3">Phosphopantothenoylcysteine decarboxylase</fullName>
            <shortName evidence="3">PPC decarboxylase</shortName>
            <shortName evidence="3">PPC-DC</shortName>
            <ecNumber evidence="3">4.1.1.36</ecNumber>
        </recommendedName>
        <alternativeName>
            <fullName evidence="3">CoaC</fullName>
        </alternativeName>
    </domain>
    <domain>
        <recommendedName>
            <fullName evidence="3">Phosphopantothenate--cysteine ligase</fullName>
            <ecNumber evidence="3">6.3.2.5</ecNumber>
        </recommendedName>
        <alternativeName>
            <fullName evidence="3">CoaB</fullName>
        </alternativeName>
        <alternativeName>
            <fullName evidence="3">Phosphopantothenoylcysteine synthetase</fullName>
            <shortName evidence="3">PPC synthetase</shortName>
            <shortName evidence="3">PPC-S</shortName>
        </alternativeName>
    </domain>
</protein>
<comment type="cofactor">
    <cofactor evidence="3">
        <name>FMN</name>
        <dbReference type="ChEBI" id="CHEBI:58210"/>
    </cofactor>
    <text evidence="3">Binds 1 FMN per subunit.</text>
</comment>
<comment type="function">
    <text evidence="3">Catalyzes two sequential steps in the biosynthesis of coenzyme A. In the first step cysteine is conjugated to 4'-phosphopantothenate to form 4-phosphopantothenoylcysteine. In the second step the latter compound is decarboxylated to form 4'-phosphopantotheine.</text>
</comment>
<dbReference type="Gene3D" id="3.40.50.1950">
    <property type="entry name" value="Flavin prenyltransferase-like"/>
    <property type="match status" value="1"/>
</dbReference>
<name>A0AAE2ZKQ1_9HYPH</name>
<dbReference type="GO" id="GO:0046872">
    <property type="term" value="F:metal ion binding"/>
    <property type="evidence" value="ECO:0007669"/>
    <property type="project" value="UniProtKB-KW"/>
</dbReference>
<keyword evidence="3" id="KW-0511">Multifunctional enzyme</keyword>
<keyword evidence="3 4" id="KW-0436">Ligase</keyword>
<feature type="binding site" evidence="3">
    <location>
        <position position="350"/>
    </location>
    <ligand>
        <name>CTP</name>
        <dbReference type="ChEBI" id="CHEBI:37563"/>
    </ligand>
</feature>
<dbReference type="GO" id="GO:0071513">
    <property type="term" value="C:phosphopantothenoylcysteine decarboxylase complex"/>
    <property type="evidence" value="ECO:0007669"/>
    <property type="project" value="TreeGrafter"/>
</dbReference>
<dbReference type="RefSeq" id="WP_220228658.1">
    <property type="nucleotide sequence ID" value="NZ_JAICBX010000002.1"/>
</dbReference>
<comment type="caution">
    <text evidence="3">Lacks conserved residue(s) required for the propagation of feature annotation.</text>
</comment>
<comment type="similarity">
    <text evidence="3 4">In the N-terminal section; belongs to the HFCD (homo-oligomeric flavin containing Cys decarboxylase) superfamily.</text>
</comment>
<feature type="binding site" evidence="3">
    <location>
        <begin position="368"/>
        <end position="371"/>
    </location>
    <ligand>
        <name>CTP</name>
        <dbReference type="ChEBI" id="CHEBI:37563"/>
    </ligand>
</feature>
<dbReference type="Pfam" id="PF02441">
    <property type="entry name" value="Flavoprotein"/>
    <property type="match status" value="1"/>
</dbReference>
<comment type="pathway">
    <text evidence="3 4">Cofactor biosynthesis; coenzyme A biosynthesis; CoA from (R)-pantothenate: step 3/5.</text>
</comment>
<comment type="cofactor">
    <cofactor evidence="3">
        <name>Mg(2+)</name>
        <dbReference type="ChEBI" id="CHEBI:18420"/>
    </cofactor>
</comment>
<feature type="binding site" evidence="3">
    <location>
        <position position="405"/>
    </location>
    <ligand>
        <name>CTP</name>
        <dbReference type="ChEBI" id="CHEBI:37563"/>
    </ligand>
</feature>
<dbReference type="PANTHER" id="PTHR14359">
    <property type="entry name" value="HOMO-OLIGOMERIC FLAVIN CONTAINING CYS DECARBOXYLASE FAMILY"/>
    <property type="match status" value="1"/>
</dbReference>
<dbReference type="GO" id="GO:0015941">
    <property type="term" value="P:pantothenate catabolic process"/>
    <property type="evidence" value="ECO:0007669"/>
    <property type="project" value="InterPro"/>
</dbReference>
<dbReference type="Pfam" id="PF04127">
    <property type="entry name" value="DFP"/>
    <property type="match status" value="1"/>
</dbReference>
<dbReference type="EC" id="6.3.2.5" evidence="3"/>
<feature type="domain" description="Flavoprotein" evidence="5">
    <location>
        <begin position="66"/>
        <end position="237"/>
    </location>
</feature>
<keyword evidence="3" id="KW-0460">Magnesium</keyword>
<feature type="binding site" evidence="3">
    <location>
        <position position="387"/>
    </location>
    <ligand>
        <name>CTP</name>
        <dbReference type="ChEBI" id="CHEBI:37563"/>
    </ligand>
</feature>
<dbReference type="NCBIfam" id="TIGR00521">
    <property type="entry name" value="coaBC_dfp"/>
    <property type="match status" value="1"/>
</dbReference>
<dbReference type="AlphaFoldDB" id="A0AAE2ZKQ1"/>
<dbReference type="Proteomes" id="UP001196509">
    <property type="component" value="Unassembled WGS sequence"/>
</dbReference>
<comment type="catalytic activity">
    <reaction evidence="3 4">
        <text>(R)-4'-phosphopantothenate + L-cysteine + CTP = N-[(R)-4-phosphopantothenoyl]-L-cysteine + CMP + diphosphate + H(+)</text>
        <dbReference type="Rhea" id="RHEA:19397"/>
        <dbReference type="ChEBI" id="CHEBI:10986"/>
        <dbReference type="ChEBI" id="CHEBI:15378"/>
        <dbReference type="ChEBI" id="CHEBI:33019"/>
        <dbReference type="ChEBI" id="CHEBI:35235"/>
        <dbReference type="ChEBI" id="CHEBI:37563"/>
        <dbReference type="ChEBI" id="CHEBI:59458"/>
        <dbReference type="ChEBI" id="CHEBI:60377"/>
        <dbReference type="EC" id="6.3.2.5"/>
    </reaction>
</comment>
<dbReference type="Gene3D" id="1.10.1220.10">
    <property type="entry name" value="Met repressor-like"/>
    <property type="match status" value="1"/>
</dbReference>
<comment type="catalytic activity">
    <reaction evidence="3 4">
        <text>N-[(R)-4-phosphopantothenoyl]-L-cysteine + H(+) = (R)-4'-phosphopantetheine + CO2</text>
        <dbReference type="Rhea" id="RHEA:16793"/>
        <dbReference type="ChEBI" id="CHEBI:15378"/>
        <dbReference type="ChEBI" id="CHEBI:16526"/>
        <dbReference type="ChEBI" id="CHEBI:59458"/>
        <dbReference type="ChEBI" id="CHEBI:61723"/>
        <dbReference type="EC" id="4.1.1.36"/>
    </reaction>
</comment>
<evidence type="ECO:0000259" key="6">
    <source>
        <dbReference type="Pfam" id="PF04127"/>
    </source>
</evidence>
<feature type="binding site" evidence="3">
    <location>
        <position position="401"/>
    </location>
    <ligand>
        <name>CTP</name>
        <dbReference type="ChEBI" id="CHEBI:37563"/>
    </ligand>
</feature>
<evidence type="ECO:0000256" key="3">
    <source>
        <dbReference type="HAMAP-Rule" id="MF_02225"/>
    </source>
</evidence>
<dbReference type="InterPro" id="IPR003382">
    <property type="entry name" value="Flavoprotein"/>
</dbReference>
<keyword evidence="3" id="KW-0479">Metal-binding</keyword>
<feature type="region of interest" description="Phosphopantothenoylcysteine decarboxylase" evidence="3">
    <location>
        <begin position="1"/>
        <end position="252"/>
    </location>
</feature>
<accession>A0AAE2ZKQ1</accession>
<dbReference type="EC" id="4.1.1.36" evidence="3"/>
<evidence type="ECO:0000313" key="8">
    <source>
        <dbReference type="EMBL" id="MBW8637991.1"/>
    </source>
</evidence>
<keyword evidence="1 3" id="KW-0210">Decarboxylase</keyword>
<keyword evidence="9" id="KW-1185">Reference proteome</keyword>
<dbReference type="Pfam" id="PF22513">
    <property type="entry name" value="FitA-like_RHH"/>
    <property type="match status" value="1"/>
</dbReference>
<dbReference type="InterPro" id="IPR013321">
    <property type="entry name" value="Arc_rbn_hlx_hlx"/>
</dbReference>
<dbReference type="HAMAP" id="MF_02225">
    <property type="entry name" value="CoaBC"/>
    <property type="match status" value="1"/>
</dbReference>
<feature type="region of interest" description="Phosphopantothenate--cysteine ligase" evidence="3">
    <location>
        <begin position="253"/>
        <end position="464"/>
    </location>
</feature>
<dbReference type="InterPro" id="IPR007085">
    <property type="entry name" value="DNA/pantothenate-metab_flavo_C"/>
</dbReference>
<feature type="domain" description="DNA/pantothenate metabolism flavoprotein C-terminal" evidence="6">
    <location>
        <begin position="248"/>
        <end position="458"/>
    </location>
</feature>
<evidence type="ECO:0000256" key="2">
    <source>
        <dbReference type="ARBA" id="ARBA00023239"/>
    </source>
</evidence>
<evidence type="ECO:0000256" key="1">
    <source>
        <dbReference type="ARBA" id="ARBA00022793"/>
    </source>
</evidence>
<dbReference type="PANTHER" id="PTHR14359:SF6">
    <property type="entry name" value="PHOSPHOPANTOTHENOYLCYSTEINE DECARBOXYLASE"/>
    <property type="match status" value="1"/>
</dbReference>
<evidence type="ECO:0000256" key="4">
    <source>
        <dbReference type="RuleBase" id="RU364078"/>
    </source>
</evidence>
<evidence type="ECO:0000313" key="9">
    <source>
        <dbReference type="Proteomes" id="UP001196509"/>
    </source>
</evidence>
<dbReference type="InterPro" id="IPR036551">
    <property type="entry name" value="Flavin_trans-like"/>
</dbReference>
<keyword evidence="2 3" id="KW-0456">Lyase</keyword>
<gene>
    <name evidence="3 8" type="primary">coaBC</name>
    <name evidence="8" type="ORF">K1W69_12405</name>
</gene>
<feature type="domain" description="Antitoxin FitA-like ribbon-helix-helix" evidence="7">
    <location>
        <begin position="2"/>
        <end position="38"/>
    </location>
</feature>
<comment type="function">
    <text evidence="4">Catalyzes two steps in the biosynthesis of coenzyme A. In the first step cysteine is conjugated to 4'-phosphopantothenate to form 4-phosphopantothenoylcysteine, in the latter compound is decarboxylated to form 4'-phosphopantotheine.</text>
</comment>
<dbReference type="SUPFAM" id="SSF52507">
    <property type="entry name" value="Homo-oligomeric flavin-containing Cys decarboxylases, HFCD"/>
    <property type="match status" value="1"/>
</dbReference>
<dbReference type="InterPro" id="IPR010985">
    <property type="entry name" value="Ribbon_hlx_hlx"/>
</dbReference>
<proteinExistence type="inferred from homology"/>
<dbReference type="GO" id="GO:0004632">
    <property type="term" value="F:phosphopantothenate--cysteine ligase activity"/>
    <property type="evidence" value="ECO:0007669"/>
    <property type="project" value="UniProtKB-UniRule"/>
</dbReference>
<dbReference type="GO" id="GO:0006355">
    <property type="term" value="P:regulation of DNA-templated transcription"/>
    <property type="evidence" value="ECO:0007669"/>
    <property type="project" value="InterPro"/>
</dbReference>
<keyword evidence="3 4" id="KW-0288">FMN</keyword>
<dbReference type="GO" id="GO:0015937">
    <property type="term" value="P:coenzyme A biosynthetic process"/>
    <property type="evidence" value="ECO:0007669"/>
    <property type="project" value="UniProtKB-UniRule"/>
</dbReference>
<comment type="similarity">
    <text evidence="3 4">In the C-terminal section; belongs to the PPC synthetase family.</text>
</comment>
<comment type="caution">
    <text evidence="8">The sequence shown here is derived from an EMBL/GenBank/DDBJ whole genome shotgun (WGS) entry which is preliminary data.</text>
</comment>
<evidence type="ECO:0000259" key="5">
    <source>
        <dbReference type="Pfam" id="PF02441"/>
    </source>
</evidence>
<dbReference type="SUPFAM" id="SSF47598">
    <property type="entry name" value="Ribbon-helix-helix"/>
    <property type="match status" value="1"/>
</dbReference>
<evidence type="ECO:0000259" key="7">
    <source>
        <dbReference type="Pfam" id="PF22513"/>
    </source>
</evidence>
<feature type="binding site" evidence="3">
    <location>
        <position position="340"/>
    </location>
    <ligand>
        <name>CTP</name>
        <dbReference type="ChEBI" id="CHEBI:37563"/>
    </ligand>
</feature>
<dbReference type="GO" id="GO:0010181">
    <property type="term" value="F:FMN binding"/>
    <property type="evidence" value="ECO:0007669"/>
    <property type="project" value="UniProtKB-UniRule"/>
</dbReference>
<dbReference type="Gene3D" id="3.40.50.10300">
    <property type="entry name" value="CoaB-like"/>
    <property type="match status" value="1"/>
</dbReference>
<dbReference type="InterPro" id="IPR005252">
    <property type="entry name" value="CoaBC"/>
</dbReference>
<comment type="pathway">
    <text evidence="3 4">Cofactor biosynthesis; coenzyme A biosynthesis; CoA from (R)-pantothenate: step 2/5.</text>
</comment>